<organism evidence="2 3">
    <name type="scientific">Pristionchus mayeri</name>
    <dbReference type="NCBI Taxonomy" id="1317129"/>
    <lineage>
        <taxon>Eukaryota</taxon>
        <taxon>Metazoa</taxon>
        <taxon>Ecdysozoa</taxon>
        <taxon>Nematoda</taxon>
        <taxon>Chromadorea</taxon>
        <taxon>Rhabditida</taxon>
        <taxon>Rhabditina</taxon>
        <taxon>Diplogasteromorpha</taxon>
        <taxon>Diplogasteroidea</taxon>
        <taxon>Neodiplogasteridae</taxon>
        <taxon>Pristionchus</taxon>
    </lineage>
</organism>
<protein>
    <submittedName>
        <fullName evidence="2">Uncharacterized protein</fullName>
    </submittedName>
</protein>
<keyword evidence="3" id="KW-1185">Reference proteome</keyword>
<feature type="non-terminal residue" evidence="2">
    <location>
        <position position="1"/>
    </location>
</feature>
<reference evidence="3" key="1">
    <citation type="submission" date="2022-10" db="EMBL/GenBank/DDBJ databases">
        <title>Genome assembly of Pristionchus species.</title>
        <authorList>
            <person name="Yoshida K."/>
            <person name="Sommer R.J."/>
        </authorList>
    </citation>
    <scope>NUCLEOTIDE SEQUENCE [LARGE SCALE GENOMIC DNA]</scope>
    <source>
        <strain evidence="3">RS5460</strain>
    </source>
</reference>
<keyword evidence="1" id="KW-0732">Signal</keyword>
<feature type="chain" id="PRO_5042866393" evidence="1">
    <location>
        <begin position="16"/>
        <end position="117"/>
    </location>
</feature>
<comment type="caution">
    <text evidence="2">The sequence shown here is derived from an EMBL/GenBank/DDBJ whole genome shotgun (WGS) entry which is preliminary data.</text>
</comment>
<accession>A0AAN4ZR00</accession>
<evidence type="ECO:0000256" key="1">
    <source>
        <dbReference type="SAM" id="SignalP"/>
    </source>
</evidence>
<evidence type="ECO:0000313" key="2">
    <source>
        <dbReference type="EMBL" id="GMR43466.1"/>
    </source>
</evidence>
<sequence length="117" mass="12458">LSLSLFCAMFGTTIAAKNCHVYPTTGNGPSTVLDCTSVPGHSVENSGCFYRRYTDDSDVKAGEVEGGCGVRMCRGGKENCRFLMESDDGPMATSNFCCCYGEDSLAKAENVGPHAMF</sequence>
<dbReference type="Proteomes" id="UP001328107">
    <property type="component" value="Unassembled WGS sequence"/>
</dbReference>
<dbReference type="AlphaFoldDB" id="A0AAN4ZR00"/>
<gene>
    <name evidence="2" type="ORF">PMAYCL1PPCAC_13661</name>
</gene>
<name>A0AAN4ZR00_9BILA</name>
<proteinExistence type="predicted"/>
<evidence type="ECO:0000313" key="3">
    <source>
        <dbReference type="Proteomes" id="UP001328107"/>
    </source>
</evidence>
<dbReference type="EMBL" id="BTRK01000003">
    <property type="protein sequence ID" value="GMR43466.1"/>
    <property type="molecule type" value="Genomic_DNA"/>
</dbReference>
<feature type="signal peptide" evidence="1">
    <location>
        <begin position="1"/>
        <end position="15"/>
    </location>
</feature>